<reference evidence="2 3" key="1">
    <citation type="journal article" date="2021" name="ISME Commun">
        <title>Automated analysis of genomic sequences facilitates high-throughput and comprehensive description of bacteria.</title>
        <authorList>
            <person name="Hitch T.C.A."/>
        </authorList>
    </citation>
    <scope>NUCLEOTIDE SEQUENCE [LARGE SCALE GENOMIC DNA]</scope>
    <source>
        <strain evidence="2 3">Sanger_31</strain>
    </source>
</reference>
<feature type="signal peptide" evidence="1">
    <location>
        <begin position="1"/>
        <end position="21"/>
    </location>
</feature>
<keyword evidence="1" id="KW-0732">Signal</keyword>
<evidence type="ECO:0000256" key="1">
    <source>
        <dbReference type="SAM" id="SignalP"/>
    </source>
</evidence>
<dbReference type="Pfam" id="PF17117">
    <property type="entry name" value="DUF5104"/>
    <property type="match status" value="1"/>
</dbReference>
<accession>A0AAE3IJ98</accession>
<name>A0AAE3IJ98_9FIRM</name>
<dbReference type="RefSeq" id="WP_267301450.1">
    <property type="nucleotide sequence ID" value="NZ_JAOQJZ010000010.1"/>
</dbReference>
<dbReference type="Gene3D" id="3.10.450.50">
    <property type="match status" value="1"/>
</dbReference>
<dbReference type="InterPro" id="IPR031344">
    <property type="entry name" value="DUF5104"/>
</dbReference>
<dbReference type="EMBL" id="JAOQJZ010000010">
    <property type="protein sequence ID" value="MCU6706297.1"/>
    <property type="molecule type" value="Genomic_DNA"/>
</dbReference>
<feature type="chain" id="PRO_5042107365" evidence="1">
    <location>
        <begin position="22"/>
        <end position="139"/>
    </location>
</feature>
<dbReference type="PROSITE" id="PS51257">
    <property type="entry name" value="PROKAR_LIPOPROTEIN"/>
    <property type="match status" value="1"/>
</dbReference>
<keyword evidence="3" id="KW-1185">Reference proteome</keyword>
<evidence type="ECO:0000313" key="3">
    <source>
        <dbReference type="Proteomes" id="UP001208131"/>
    </source>
</evidence>
<feature type="non-terminal residue" evidence="2">
    <location>
        <position position="139"/>
    </location>
</feature>
<evidence type="ECO:0000313" key="2">
    <source>
        <dbReference type="EMBL" id="MCU6706297.1"/>
    </source>
</evidence>
<gene>
    <name evidence="2" type="ORF">OCV57_10240</name>
</gene>
<organism evidence="2 3">
    <name type="scientific">Hominimerdicola aceti</name>
    <dbReference type="NCBI Taxonomy" id="2981726"/>
    <lineage>
        <taxon>Bacteria</taxon>
        <taxon>Bacillati</taxon>
        <taxon>Bacillota</taxon>
        <taxon>Clostridia</taxon>
        <taxon>Eubacteriales</taxon>
        <taxon>Oscillospiraceae</taxon>
        <taxon>Hominimerdicola</taxon>
    </lineage>
</organism>
<dbReference type="AlphaFoldDB" id="A0AAE3IJ98"/>
<comment type="caution">
    <text evidence="2">The sequence shown here is derived from an EMBL/GenBank/DDBJ whole genome shotgun (WGS) entry which is preliminary data.</text>
</comment>
<dbReference type="Proteomes" id="UP001208131">
    <property type="component" value="Unassembled WGS sequence"/>
</dbReference>
<sequence length="139" mass="15327">MKKVISLISSLALVISLSSCAIKETPIINGVEYKYNDQFYADTVDQLLTYIDDGDKDGVKSLLCNGLKNSDGIDADIQALIDGFEGDIIRTTEYEKDTVSASSSGKNYTSAFLSRSFYIITDKQKYGVYIAVCPIDEKH</sequence>
<protein>
    <submittedName>
        <fullName evidence="2">DUF5104 domain-containing protein</fullName>
    </submittedName>
</protein>
<proteinExistence type="predicted"/>